<keyword evidence="2" id="KW-0812">Transmembrane</keyword>
<dbReference type="PANTHER" id="PTHR33237">
    <property type="entry name" value="F2P16.13 PROTEIN-RELATED"/>
    <property type="match status" value="1"/>
</dbReference>
<evidence type="ECO:0000256" key="1">
    <source>
        <dbReference type="SAM" id="MobiDB-lite"/>
    </source>
</evidence>
<proteinExistence type="predicted"/>
<sequence>MARIRLIEHGLMIAGHGFGSWPSMPVAIGLFVAIVALVALCAHQPAKEKQNSNTTSDRTTSKKLMNRTISRNKINPSATQKKRGGDDHAHEIRVDVSAQVPLPSSTPLPPPPPTAAEKRREKIAPPGAPHRKNSKDLSASSRRRDGSGGGSEKKGKIGAKVATGGFGEGGLWQKSILRGEKCQLPEFSGVIFYDSRGNQIQIAE</sequence>
<protein>
    <submittedName>
        <fullName evidence="3">Uncharacterized protein</fullName>
    </submittedName>
</protein>
<accession>A0AAV2F3Q4</accession>
<name>A0AAV2F3Q4_9ROSI</name>
<evidence type="ECO:0000313" key="4">
    <source>
        <dbReference type="Proteomes" id="UP001497516"/>
    </source>
</evidence>
<evidence type="ECO:0000256" key="2">
    <source>
        <dbReference type="SAM" id="Phobius"/>
    </source>
</evidence>
<reference evidence="3 4" key="1">
    <citation type="submission" date="2024-04" db="EMBL/GenBank/DDBJ databases">
        <authorList>
            <person name="Fracassetti M."/>
        </authorList>
    </citation>
    <scope>NUCLEOTIDE SEQUENCE [LARGE SCALE GENOMIC DNA]</scope>
</reference>
<dbReference type="EMBL" id="OZ034819">
    <property type="protein sequence ID" value="CAL1392861.1"/>
    <property type="molecule type" value="Genomic_DNA"/>
</dbReference>
<feature type="transmembrane region" description="Helical" evidence="2">
    <location>
        <begin position="20"/>
        <end position="42"/>
    </location>
</feature>
<feature type="compositionally biased region" description="Polar residues" evidence="1">
    <location>
        <begin position="67"/>
        <end position="79"/>
    </location>
</feature>
<dbReference type="PANTHER" id="PTHR33237:SF50">
    <property type="entry name" value="TRANSMEMBRANE PROTEIN"/>
    <property type="match status" value="1"/>
</dbReference>
<feature type="compositionally biased region" description="Basic and acidic residues" evidence="1">
    <location>
        <begin position="83"/>
        <end position="94"/>
    </location>
</feature>
<feature type="compositionally biased region" description="Basic and acidic residues" evidence="1">
    <location>
        <begin position="142"/>
        <end position="155"/>
    </location>
</feature>
<organism evidence="3 4">
    <name type="scientific">Linum trigynum</name>
    <dbReference type="NCBI Taxonomy" id="586398"/>
    <lineage>
        <taxon>Eukaryota</taxon>
        <taxon>Viridiplantae</taxon>
        <taxon>Streptophyta</taxon>
        <taxon>Embryophyta</taxon>
        <taxon>Tracheophyta</taxon>
        <taxon>Spermatophyta</taxon>
        <taxon>Magnoliopsida</taxon>
        <taxon>eudicotyledons</taxon>
        <taxon>Gunneridae</taxon>
        <taxon>Pentapetalae</taxon>
        <taxon>rosids</taxon>
        <taxon>fabids</taxon>
        <taxon>Malpighiales</taxon>
        <taxon>Linaceae</taxon>
        <taxon>Linum</taxon>
    </lineage>
</organism>
<keyword evidence="4" id="KW-1185">Reference proteome</keyword>
<evidence type="ECO:0000313" key="3">
    <source>
        <dbReference type="EMBL" id="CAL1392861.1"/>
    </source>
</evidence>
<dbReference type="AlphaFoldDB" id="A0AAV2F3Q4"/>
<feature type="compositionally biased region" description="Pro residues" evidence="1">
    <location>
        <begin position="104"/>
        <end position="114"/>
    </location>
</feature>
<feature type="region of interest" description="Disordered" evidence="1">
    <location>
        <begin position="45"/>
        <end position="165"/>
    </location>
</feature>
<gene>
    <name evidence="3" type="ORF">LTRI10_LOCUS33477</name>
</gene>
<keyword evidence="2" id="KW-0472">Membrane</keyword>
<keyword evidence="2" id="KW-1133">Transmembrane helix</keyword>
<dbReference type="Proteomes" id="UP001497516">
    <property type="component" value="Chromosome 6"/>
</dbReference>